<sequence length="231" mass="25685">MLIVALGVGLRRYFEGLSAGNIYPVRFNAQIGENPALPILGVYDDRAENEAFWATGLGEMNSEYLLISSSDGEWTGDLTSGEFQPHLALPANAKLWQVFETGAIYSLPAGSLYGLKGQQTYLLNSLDGSEEYKSVLFDQAENLLFIIYQDQAGALRLKYVRPQGTEVEIYRFADAGYQLAAYDHTRQSLQVYYLGGDTYWQLNLITKELSESSSPLSSHLQVVPPAEQTYV</sequence>
<gene>
    <name evidence="1" type="ORF">KC640_02705</name>
</gene>
<organism evidence="1 2">
    <name type="scientific">Candidatus Dojkabacteria bacterium</name>
    <dbReference type="NCBI Taxonomy" id="2099670"/>
    <lineage>
        <taxon>Bacteria</taxon>
        <taxon>Candidatus Dojkabacteria</taxon>
    </lineage>
</organism>
<accession>A0A955I7N4</accession>
<dbReference type="Proteomes" id="UP000760819">
    <property type="component" value="Unassembled WGS sequence"/>
</dbReference>
<protein>
    <submittedName>
        <fullName evidence="1">Uncharacterized protein</fullName>
    </submittedName>
</protein>
<evidence type="ECO:0000313" key="1">
    <source>
        <dbReference type="EMBL" id="MCA9379314.1"/>
    </source>
</evidence>
<proteinExistence type="predicted"/>
<evidence type="ECO:0000313" key="2">
    <source>
        <dbReference type="Proteomes" id="UP000760819"/>
    </source>
</evidence>
<comment type="caution">
    <text evidence="1">The sequence shown here is derived from an EMBL/GenBank/DDBJ whole genome shotgun (WGS) entry which is preliminary data.</text>
</comment>
<dbReference type="AlphaFoldDB" id="A0A955I7N4"/>
<name>A0A955I7N4_9BACT</name>
<reference evidence="1" key="2">
    <citation type="journal article" date="2021" name="Microbiome">
        <title>Successional dynamics and alternative stable states in a saline activated sludge microbial community over 9 years.</title>
        <authorList>
            <person name="Wang Y."/>
            <person name="Ye J."/>
            <person name="Ju F."/>
            <person name="Liu L."/>
            <person name="Boyd J.A."/>
            <person name="Deng Y."/>
            <person name="Parks D.H."/>
            <person name="Jiang X."/>
            <person name="Yin X."/>
            <person name="Woodcroft B.J."/>
            <person name="Tyson G.W."/>
            <person name="Hugenholtz P."/>
            <person name="Polz M.F."/>
            <person name="Zhang T."/>
        </authorList>
    </citation>
    <scope>NUCLEOTIDE SEQUENCE</scope>
    <source>
        <strain evidence="1">HKST-UBA12</strain>
    </source>
</reference>
<dbReference type="EMBL" id="JAGQLI010000139">
    <property type="protein sequence ID" value="MCA9379314.1"/>
    <property type="molecule type" value="Genomic_DNA"/>
</dbReference>
<feature type="non-terminal residue" evidence="1">
    <location>
        <position position="231"/>
    </location>
</feature>
<reference evidence="1" key="1">
    <citation type="submission" date="2020-04" db="EMBL/GenBank/DDBJ databases">
        <authorList>
            <person name="Zhang T."/>
        </authorList>
    </citation>
    <scope>NUCLEOTIDE SEQUENCE</scope>
    <source>
        <strain evidence="1">HKST-UBA12</strain>
    </source>
</reference>